<sequence>MATDEAADVKAGSAQRPRWKPDRDTTKCEECKAEFSFFNRRHHCRRCGGLYCNKCSSEKRVLDSQLGYGHEPQRVCRQCARLADVGTSTQAQNNIVEKKEPPVLKQRKICVLGKSWVGKSAICVQFVEDRFSPYYNPTINHTYQRKIRYRNQQYLLSILDTAGQDECSMFQPQYSIGTHGYIILYSINDYHSFEMVKCIYDRIQDCNILEGVVLVLVGNKNDLPEGERQVSYDEAQQLAASWGFPFVECSAKEAESVEGVFNLVLEEILKAEGDA</sequence>
<dbReference type="EMBL" id="MG702353">
    <property type="protein sequence ID" value="AVV26977.1"/>
    <property type="molecule type" value="mRNA"/>
</dbReference>
<dbReference type="GO" id="GO:0016020">
    <property type="term" value="C:membrane"/>
    <property type="evidence" value="ECO:0007669"/>
    <property type="project" value="InterPro"/>
</dbReference>
<dbReference type="GO" id="GO:0005525">
    <property type="term" value="F:GTP binding"/>
    <property type="evidence" value="ECO:0007669"/>
    <property type="project" value="UniProtKB-KW"/>
</dbReference>
<dbReference type="SMART" id="SM00064">
    <property type="entry name" value="FYVE"/>
    <property type="match status" value="1"/>
</dbReference>
<dbReference type="GO" id="GO:0007165">
    <property type="term" value="P:signal transduction"/>
    <property type="evidence" value="ECO:0007669"/>
    <property type="project" value="InterPro"/>
</dbReference>
<dbReference type="PROSITE" id="PS50178">
    <property type="entry name" value="ZF_FYVE"/>
    <property type="match status" value="1"/>
</dbReference>
<gene>
    <name evidence="9" type="primary">RHEB</name>
</gene>
<dbReference type="Gene3D" id="3.40.50.300">
    <property type="entry name" value="P-loop containing nucleotide triphosphate hydrolases"/>
    <property type="match status" value="1"/>
</dbReference>
<dbReference type="InterPro" id="IPR005225">
    <property type="entry name" value="Small_GTP-bd"/>
</dbReference>
<dbReference type="InterPro" id="IPR017455">
    <property type="entry name" value="Znf_FYVE-rel"/>
</dbReference>
<dbReference type="SMART" id="SM00173">
    <property type="entry name" value="RAS"/>
    <property type="match status" value="1"/>
</dbReference>
<feature type="region of interest" description="Disordered" evidence="7">
    <location>
        <begin position="1"/>
        <end position="23"/>
    </location>
</feature>
<keyword evidence="4" id="KW-0862">Zinc</keyword>
<evidence type="ECO:0000256" key="4">
    <source>
        <dbReference type="ARBA" id="ARBA00022833"/>
    </source>
</evidence>
<proteinExistence type="evidence at transcript level"/>
<dbReference type="FunFam" id="3.40.50.300:FF:001447">
    <property type="entry name" value="Ras-related protein Rab-1B"/>
    <property type="match status" value="1"/>
</dbReference>
<dbReference type="SMART" id="SM00175">
    <property type="entry name" value="RAB"/>
    <property type="match status" value="1"/>
</dbReference>
<dbReference type="SUPFAM" id="SSF52540">
    <property type="entry name" value="P-loop containing nucleoside triphosphate hydrolases"/>
    <property type="match status" value="1"/>
</dbReference>
<dbReference type="GO" id="GO:0003924">
    <property type="term" value="F:GTPase activity"/>
    <property type="evidence" value="ECO:0007669"/>
    <property type="project" value="InterPro"/>
</dbReference>
<protein>
    <submittedName>
        <fullName evidence="9">GTP-binding protein Rheb isoform 1</fullName>
    </submittedName>
</protein>
<keyword evidence="3 6" id="KW-0863">Zinc-finger</keyword>
<evidence type="ECO:0000256" key="3">
    <source>
        <dbReference type="ARBA" id="ARBA00022771"/>
    </source>
</evidence>
<evidence type="ECO:0000256" key="1">
    <source>
        <dbReference type="ARBA" id="ARBA00022723"/>
    </source>
</evidence>
<evidence type="ECO:0000256" key="5">
    <source>
        <dbReference type="ARBA" id="ARBA00023134"/>
    </source>
</evidence>
<name>A0A2R4IKW0_9EUGL</name>
<dbReference type="CDD" id="cd15760">
    <property type="entry name" value="FYVE_scVPS27p_like"/>
    <property type="match status" value="1"/>
</dbReference>
<dbReference type="SUPFAM" id="SSF57903">
    <property type="entry name" value="FYVE/PHD zinc finger"/>
    <property type="match status" value="1"/>
</dbReference>
<dbReference type="InterPro" id="IPR013083">
    <property type="entry name" value="Znf_RING/FYVE/PHD"/>
</dbReference>
<dbReference type="PROSITE" id="PS51420">
    <property type="entry name" value="RHO"/>
    <property type="match status" value="1"/>
</dbReference>
<accession>A0A2R4IKW0</accession>
<dbReference type="NCBIfam" id="TIGR00231">
    <property type="entry name" value="small_GTP"/>
    <property type="match status" value="1"/>
</dbReference>
<dbReference type="InterPro" id="IPR000306">
    <property type="entry name" value="Znf_FYVE"/>
</dbReference>
<dbReference type="Pfam" id="PF00071">
    <property type="entry name" value="Ras"/>
    <property type="match status" value="1"/>
</dbReference>
<dbReference type="InterPro" id="IPR027417">
    <property type="entry name" value="P-loop_NTPase"/>
</dbReference>
<dbReference type="InterPro" id="IPR020849">
    <property type="entry name" value="Small_GTPase_Ras-type"/>
</dbReference>
<reference evidence="9" key="1">
    <citation type="journal article" date="2018" name="Sci. Rep.">
        <title>Extensive molecular tinkering in the evolution of the membrane attachment mode of the Rheb GTPase.</title>
        <authorList>
            <person name="Zahonova K."/>
            <person name="Petrzelkova R."/>
            <person name="Valach M."/>
            <person name="Yazaki E."/>
            <person name="Tikhonenkov D.V."/>
            <person name="Butenko A."/>
            <person name="Janouskovec J."/>
            <person name="Hrda S."/>
            <person name="Klimes V."/>
            <person name="Burger G."/>
            <person name="Inagaki Y."/>
            <person name="Keeling P.J."/>
            <person name="Hampl V."/>
            <person name="Flegontov P."/>
            <person name="Yurchenko V."/>
            <person name="Elias M."/>
        </authorList>
    </citation>
    <scope>NUCLEOTIDE SEQUENCE</scope>
</reference>
<keyword evidence="2" id="KW-0547">Nucleotide-binding</keyword>
<keyword evidence="1" id="KW-0479">Metal-binding</keyword>
<evidence type="ECO:0000256" key="6">
    <source>
        <dbReference type="PROSITE-ProRule" id="PRU00091"/>
    </source>
</evidence>
<dbReference type="Pfam" id="PF01363">
    <property type="entry name" value="FYVE"/>
    <property type="match status" value="1"/>
</dbReference>
<dbReference type="PROSITE" id="PS51421">
    <property type="entry name" value="RAS"/>
    <property type="match status" value="1"/>
</dbReference>
<dbReference type="PRINTS" id="PR00449">
    <property type="entry name" value="RASTRNSFRMNG"/>
</dbReference>
<dbReference type="GO" id="GO:0008270">
    <property type="term" value="F:zinc ion binding"/>
    <property type="evidence" value="ECO:0007669"/>
    <property type="project" value="UniProtKB-KW"/>
</dbReference>
<evidence type="ECO:0000256" key="2">
    <source>
        <dbReference type="ARBA" id="ARBA00022741"/>
    </source>
</evidence>
<dbReference type="InterPro" id="IPR001806">
    <property type="entry name" value="Small_GTPase"/>
</dbReference>
<organism evidence="9">
    <name type="scientific">Diplonema papillatum</name>
    <dbReference type="NCBI Taxonomy" id="91374"/>
    <lineage>
        <taxon>Eukaryota</taxon>
        <taxon>Discoba</taxon>
        <taxon>Euglenozoa</taxon>
        <taxon>Diplonemea</taxon>
        <taxon>Diplonemidae</taxon>
        <taxon>Diplonema</taxon>
    </lineage>
</organism>
<dbReference type="InterPro" id="IPR011011">
    <property type="entry name" value="Znf_FYVE_PHD"/>
</dbReference>
<dbReference type="PANTHER" id="PTHR24070">
    <property type="entry name" value="RAS, DI-RAS, AND RHEB FAMILY MEMBERS OF SMALL GTPASE SUPERFAMILY"/>
    <property type="match status" value="1"/>
</dbReference>
<dbReference type="Gene3D" id="3.30.40.10">
    <property type="entry name" value="Zinc/RING finger domain, C3HC4 (zinc finger)"/>
    <property type="match status" value="1"/>
</dbReference>
<dbReference type="AlphaFoldDB" id="A0A2R4IKW0"/>
<dbReference type="OrthoDB" id="5976022at2759"/>
<keyword evidence="5" id="KW-0342">GTP-binding</keyword>
<dbReference type="PROSITE" id="PS51419">
    <property type="entry name" value="RAB"/>
    <property type="match status" value="1"/>
</dbReference>
<dbReference type="SMART" id="SM00174">
    <property type="entry name" value="RHO"/>
    <property type="match status" value="1"/>
</dbReference>
<evidence type="ECO:0000313" key="9">
    <source>
        <dbReference type="EMBL" id="AVV26977.1"/>
    </source>
</evidence>
<evidence type="ECO:0000259" key="8">
    <source>
        <dbReference type="PROSITE" id="PS50178"/>
    </source>
</evidence>
<evidence type="ECO:0000256" key="7">
    <source>
        <dbReference type="SAM" id="MobiDB-lite"/>
    </source>
</evidence>
<feature type="domain" description="FYVE-type" evidence="8">
    <location>
        <begin position="22"/>
        <end position="84"/>
    </location>
</feature>